<dbReference type="PANTHER" id="PTHR46548">
    <property type="entry name" value="BAH AND TFIIS DOMAIN-CONTAINING PROTEIN-RELATED"/>
    <property type="match status" value="1"/>
</dbReference>
<feature type="region of interest" description="Disordered" evidence="4">
    <location>
        <begin position="1410"/>
        <end position="1436"/>
    </location>
</feature>
<feature type="region of interest" description="Disordered" evidence="4">
    <location>
        <begin position="268"/>
        <end position="418"/>
    </location>
</feature>
<feature type="compositionally biased region" description="Polar residues" evidence="4">
    <location>
        <begin position="1354"/>
        <end position="1363"/>
    </location>
</feature>
<feature type="region of interest" description="Disordered" evidence="4">
    <location>
        <begin position="669"/>
        <end position="752"/>
    </location>
</feature>
<evidence type="ECO:0000256" key="1">
    <source>
        <dbReference type="ARBA" id="ARBA00004123"/>
    </source>
</evidence>
<dbReference type="OrthoDB" id="1917005at2759"/>
<dbReference type="GO" id="GO:0005634">
    <property type="term" value="C:nucleus"/>
    <property type="evidence" value="ECO:0007669"/>
    <property type="project" value="UniProtKB-SubCell"/>
</dbReference>
<feature type="domain" description="TFIIS N-terminal" evidence="5">
    <location>
        <begin position="165"/>
        <end position="251"/>
    </location>
</feature>
<dbReference type="Gene3D" id="1.20.930.10">
    <property type="entry name" value="Conserved domain common to transcription factors TFIIS, elongin A, CRSP70"/>
    <property type="match status" value="1"/>
</dbReference>
<feature type="compositionally biased region" description="Basic and acidic residues" evidence="4">
    <location>
        <begin position="68"/>
        <end position="87"/>
    </location>
</feature>
<dbReference type="SMART" id="SM00509">
    <property type="entry name" value="TFS2N"/>
    <property type="match status" value="1"/>
</dbReference>
<dbReference type="PROSITE" id="PS51319">
    <property type="entry name" value="TFIIS_N"/>
    <property type="match status" value="1"/>
</dbReference>
<feature type="compositionally biased region" description="Low complexity" evidence="4">
    <location>
        <begin position="299"/>
        <end position="314"/>
    </location>
</feature>
<feature type="region of interest" description="Disordered" evidence="4">
    <location>
        <begin position="1354"/>
        <end position="1373"/>
    </location>
</feature>
<keyword evidence="7" id="KW-1185">Reference proteome</keyword>
<feature type="region of interest" description="Disordered" evidence="4">
    <location>
        <begin position="1191"/>
        <end position="1218"/>
    </location>
</feature>
<accession>A0A830BCY8</accession>
<dbReference type="InterPro" id="IPR035441">
    <property type="entry name" value="TFIIS/LEDGF_dom_sf"/>
</dbReference>
<keyword evidence="2 3" id="KW-0539">Nucleus</keyword>
<sequence>MVSQDQQEDVDQLLYKARTEMHMTLPSGGSSPKQANGPTSTSQLKPAFDSGQNSGSSFPSQAKRKKRERGDHGAESIKRERSSRLDDGDSVQCKTESKLKYEIARVTEKGGVVNLEGVDKLVQLMQPDRKERKMDLVCRSMLASVLASTDKVDCLNRFVQLRGLPVLDEWLQDIHKGKIGDGNYMKDGDKSVEELLLVLLRALDKLPVNLQALQMCNIGRSVNHLRSHKNTDIQKKARTLVDTWKKRVEAEMISIDATKSDSIQAVSAWPSKSHLPEGSHGGAKSGSDVALKSSITQNSAAKTTSSKSSPGESSVKYEASSPGPVKPASSLASGKESQPRSSFGGSADALQIREDRSSSSNQSHNRGQASSAKDDQKSSPSGSVTVNKISSSSSRNKKNSGFPAISATGSQKGTSTCKSSSAHKSIALEKFSHSALTSERVAEGPITEDSTHKLIVKISNCASSHARGVSGGSLEDATYMSNQATYPVLLNKQEQPGHATKHKSNASRSNVAADMNMCLINDPKDVLTGSEGAQSPAVLREVLSMNTDDSRGLIERPSTNQLKLVKLHASSFSPMNALIESCAKYSEATSSLSLDDVVGMNLLASVAAGEMFRSDVVSPTDSTERSTPAVEEVCSGGEAKSRSSPDDCPREVLNQICNDGECDGKEQAVLDRGSGDRKSAQSHSAEDKPTGESGKDFADSEWEISEKSNEKTGTTSKAVPLSSEKVRGGESHGVHDDKNTFSNDNSEGVSKCASGGIDVMVTEQKDNIYECKPKVEVAGAKPLDEDDDDLLGNEGLNMITISQQNPISASAESEFTERDSNGKLNPTECCEKSVSEAGDAVKVKEPSDSDTNSCTIKSERLKFGEDVKRDVAAGENHCASVSCSTSHDLNSDRIEKQEIPEHVSLHESVDNEIFDAELVVSKSTSIQADETGNCASTGARVFSSSATGATDPYARIKFDLNEGFCGDDEKYGELVTSAASFSTTLHMINSLSLCMSSIPSSHSASVTVASAAIRRFVPSEDLLRSKVELGWKGSAATSAFRPAEPRKVVEMAFCPSNSSCPDASTSKNNRLPLDIDLNVTDEGFLEDMASHGSALAIGSTHDLTNNCATLPNEASVSIPIRGSGGLGLDLNIVDEASDTRHCSTSSNHHGEASIVHVKPISSLHVRKDFDLNNGPAVDDASAEQFSINQVGKGGAASQLPSAAGPTRNSQGPSSFTSWFSPGNTYSTVGIPSLLPDREDQPFPVFTPGAPQRAFVPAGVTPFNPDMYHGSVLSAPAVPFPSLPFQFPVFPFGTTFPLPSANFPVGGTSYPDSSSGARLFAPPINSQYLGPVGNLQSQFQKPYLVGLPDIRNNGGLDSNRNWSRQGLDLNAGPGTMESEVKEEMLPYSSGQHSVASFQALAEEQARMFSVSGGSFKRKEPEGGLDNEPVRHRHSSWQ</sequence>
<feature type="region of interest" description="Disordered" evidence="4">
    <location>
        <begin position="615"/>
        <end position="649"/>
    </location>
</feature>
<feature type="compositionally biased region" description="Polar residues" evidence="4">
    <location>
        <begin position="1206"/>
        <end position="1218"/>
    </location>
</feature>
<feature type="compositionally biased region" description="Polar residues" evidence="4">
    <location>
        <begin position="358"/>
        <end position="371"/>
    </location>
</feature>
<feature type="compositionally biased region" description="Basic and acidic residues" evidence="4">
    <location>
        <begin position="669"/>
        <end position="710"/>
    </location>
</feature>
<reference evidence="6" key="1">
    <citation type="submission" date="2020-07" db="EMBL/GenBank/DDBJ databases">
        <title>Ethylene signaling mediates host invasion by parasitic plants.</title>
        <authorList>
            <person name="Yoshida S."/>
        </authorList>
    </citation>
    <scope>NUCLEOTIDE SEQUENCE</scope>
    <source>
        <strain evidence="6">Okayama</strain>
    </source>
</reference>
<feature type="region of interest" description="Disordered" evidence="4">
    <location>
        <begin position="1"/>
        <end position="90"/>
    </location>
</feature>
<feature type="compositionally biased region" description="Low complexity" evidence="4">
    <location>
        <begin position="381"/>
        <end position="394"/>
    </location>
</feature>
<dbReference type="InterPro" id="IPR017923">
    <property type="entry name" value="TFIIS_N"/>
</dbReference>
<organism evidence="6 7">
    <name type="scientific">Phtheirospermum japonicum</name>
    <dbReference type="NCBI Taxonomy" id="374723"/>
    <lineage>
        <taxon>Eukaryota</taxon>
        <taxon>Viridiplantae</taxon>
        <taxon>Streptophyta</taxon>
        <taxon>Embryophyta</taxon>
        <taxon>Tracheophyta</taxon>
        <taxon>Spermatophyta</taxon>
        <taxon>Magnoliopsida</taxon>
        <taxon>eudicotyledons</taxon>
        <taxon>Gunneridae</taxon>
        <taxon>Pentapetalae</taxon>
        <taxon>asterids</taxon>
        <taxon>lamiids</taxon>
        <taxon>Lamiales</taxon>
        <taxon>Orobanchaceae</taxon>
        <taxon>Orobanchaceae incertae sedis</taxon>
        <taxon>Phtheirospermum</taxon>
    </lineage>
</organism>
<evidence type="ECO:0000313" key="6">
    <source>
        <dbReference type="EMBL" id="GFP79941.1"/>
    </source>
</evidence>
<feature type="compositionally biased region" description="Acidic residues" evidence="4">
    <location>
        <begin position="1"/>
        <end position="11"/>
    </location>
</feature>
<feature type="compositionally biased region" description="Polar residues" evidence="4">
    <location>
        <begin position="407"/>
        <end position="418"/>
    </location>
</feature>
<evidence type="ECO:0000259" key="5">
    <source>
        <dbReference type="PROSITE" id="PS51319"/>
    </source>
</evidence>
<comment type="caution">
    <text evidence="6">The sequence shown here is derived from an EMBL/GenBank/DDBJ whole genome shotgun (WGS) entry which is preliminary data.</text>
</comment>
<protein>
    <recommendedName>
        <fullName evidence="5">TFIIS N-terminal domain-containing protein</fullName>
    </recommendedName>
</protein>
<dbReference type="Proteomes" id="UP000653305">
    <property type="component" value="Unassembled WGS sequence"/>
</dbReference>
<dbReference type="EMBL" id="BMAC01000014">
    <property type="protein sequence ID" value="GFP79941.1"/>
    <property type="molecule type" value="Genomic_DNA"/>
</dbReference>
<dbReference type="CDD" id="cd00183">
    <property type="entry name" value="TFIIS_I"/>
    <property type="match status" value="1"/>
</dbReference>
<name>A0A830BCY8_9LAMI</name>
<evidence type="ECO:0000313" key="7">
    <source>
        <dbReference type="Proteomes" id="UP000653305"/>
    </source>
</evidence>
<feature type="compositionally biased region" description="Basic and acidic residues" evidence="4">
    <location>
        <begin position="639"/>
        <end position="649"/>
    </location>
</feature>
<proteinExistence type="predicted"/>
<evidence type="ECO:0000256" key="4">
    <source>
        <dbReference type="SAM" id="MobiDB-lite"/>
    </source>
</evidence>
<dbReference type="InterPro" id="IPR003617">
    <property type="entry name" value="TFIIS/CRSP70_N_sub"/>
</dbReference>
<feature type="compositionally biased region" description="Polar residues" evidence="4">
    <location>
        <begin position="330"/>
        <end position="344"/>
    </location>
</feature>
<gene>
    <name evidence="6" type="ORF">PHJA_000137500</name>
</gene>
<feature type="compositionally biased region" description="Polar residues" evidence="4">
    <location>
        <begin position="27"/>
        <end position="60"/>
    </location>
</feature>
<dbReference type="Pfam" id="PF08711">
    <property type="entry name" value="Med26"/>
    <property type="match status" value="1"/>
</dbReference>
<evidence type="ECO:0000256" key="3">
    <source>
        <dbReference type="PROSITE-ProRule" id="PRU00649"/>
    </source>
</evidence>
<evidence type="ECO:0000256" key="2">
    <source>
        <dbReference type="ARBA" id="ARBA00023242"/>
    </source>
</evidence>
<comment type="subcellular location">
    <subcellularLocation>
        <location evidence="1 3">Nucleus</location>
    </subcellularLocation>
</comment>
<dbReference type="PANTHER" id="PTHR46548:SF1">
    <property type="entry name" value="BAH AND TFIIS DOMAIN-CONTAINING PROTEIN-RELATED"/>
    <property type="match status" value="1"/>
</dbReference>
<dbReference type="SUPFAM" id="SSF47676">
    <property type="entry name" value="Conserved domain common to transcription factors TFIIS, elongin A, CRSP70"/>
    <property type="match status" value="1"/>
</dbReference>
<feature type="compositionally biased region" description="Basic and acidic residues" evidence="4">
    <location>
        <begin position="724"/>
        <end position="739"/>
    </location>
</feature>